<reference evidence="7 8" key="2">
    <citation type="submission" date="2015-05" db="EMBL/GenBank/DDBJ databases">
        <authorList>
            <person name="Morales-Cruz A."/>
            <person name="Amrine K.C."/>
            <person name="Cantu D."/>
        </authorList>
    </citation>
    <scope>NUCLEOTIDE SEQUENCE [LARGE SCALE GENOMIC DNA]</scope>
    <source>
        <strain evidence="7">UCRPC4</strain>
    </source>
</reference>
<dbReference type="Proteomes" id="UP000053317">
    <property type="component" value="Unassembled WGS sequence"/>
</dbReference>
<keyword evidence="3" id="KW-0227">DNA damage</keyword>
<comment type="similarity">
    <text evidence="2">Belongs to the rad1 family.</text>
</comment>
<evidence type="ECO:0000256" key="6">
    <source>
        <dbReference type="SAM" id="MobiDB-lite"/>
    </source>
</evidence>
<dbReference type="EMBL" id="LCWF01000073">
    <property type="protein sequence ID" value="KKY22801.1"/>
    <property type="molecule type" value="Genomic_DNA"/>
</dbReference>
<keyword evidence="5" id="KW-0539">Nucleus</keyword>
<accession>A0A0G2EKX3</accession>
<gene>
    <name evidence="7" type="ORF">UCRPC4_g03127</name>
</gene>
<dbReference type="PANTHER" id="PTHR10870">
    <property type="entry name" value="CELL CYCLE CHECKPOINT PROTEIN RAD1"/>
    <property type="match status" value="1"/>
</dbReference>
<dbReference type="PANTHER" id="PTHR10870:SF0">
    <property type="entry name" value="CELL CYCLE CHECKPOINT PROTEIN RAD1"/>
    <property type="match status" value="1"/>
</dbReference>
<feature type="region of interest" description="Disordered" evidence="6">
    <location>
        <begin position="322"/>
        <end position="344"/>
    </location>
</feature>
<organism evidence="7 8">
    <name type="scientific">Phaeomoniella chlamydospora</name>
    <name type="common">Phaeoacremonium chlamydosporum</name>
    <dbReference type="NCBI Taxonomy" id="158046"/>
    <lineage>
        <taxon>Eukaryota</taxon>
        <taxon>Fungi</taxon>
        <taxon>Dikarya</taxon>
        <taxon>Ascomycota</taxon>
        <taxon>Pezizomycotina</taxon>
        <taxon>Eurotiomycetes</taxon>
        <taxon>Chaetothyriomycetidae</taxon>
        <taxon>Phaeomoniellales</taxon>
        <taxon>Phaeomoniellaceae</taxon>
        <taxon>Phaeomoniella</taxon>
    </lineage>
</organism>
<feature type="region of interest" description="Disordered" evidence="6">
    <location>
        <begin position="221"/>
        <end position="246"/>
    </location>
</feature>
<evidence type="ECO:0000313" key="8">
    <source>
        <dbReference type="Proteomes" id="UP000053317"/>
    </source>
</evidence>
<keyword evidence="8" id="KW-1185">Reference proteome</keyword>
<comment type="subcellular location">
    <subcellularLocation>
        <location evidence="1">Nucleus</location>
    </subcellularLocation>
</comment>
<proteinExistence type="inferred from homology"/>
<dbReference type="AlphaFoldDB" id="A0A0G2EKX3"/>
<dbReference type="GO" id="GO:0000077">
    <property type="term" value="P:DNA damage checkpoint signaling"/>
    <property type="evidence" value="ECO:0007669"/>
    <property type="project" value="InterPro"/>
</dbReference>
<evidence type="ECO:0000256" key="5">
    <source>
        <dbReference type="ARBA" id="ARBA00023242"/>
    </source>
</evidence>
<evidence type="ECO:0000256" key="4">
    <source>
        <dbReference type="ARBA" id="ARBA00023204"/>
    </source>
</evidence>
<dbReference type="GO" id="GO:0030896">
    <property type="term" value="C:checkpoint clamp complex"/>
    <property type="evidence" value="ECO:0007669"/>
    <property type="project" value="TreeGrafter"/>
</dbReference>
<evidence type="ECO:0000313" key="7">
    <source>
        <dbReference type="EMBL" id="KKY22801.1"/>
    </source>
</evidence>
<feature type="compositionally biased region" description="Acidic residues" evidence="6">
    <location>
        <begin position="322"/>
        <end position="334"/>
    </location>
</feature>
<dbReference type="InterPro" id="IPR003021">
    <property type="entry name" value="Rad1_Rec1_Rad17"/>
</dbReference>
<protein>
    <submittedName>
        <fullName evidence="7">Putative dna repair protein</fullName>
    </submittedName>
</protein>
<sequence length="344" mass="37633">MFLLLRCIALSTKADVQITSEAIRFLVEETRVSQGIADLDKDWFSSYIFNPPTDNENGDNLASQPSSLPPFQISLMALLETLQIFGVSEPTSTFSNRNQYFSSSNAFNTPALGLGGTCRLAYTEIGSPLTITLSEADINTTCEIMTYEPASETDQETIPFERENLNLKVIMPGFWLSEAMTELSSTNPDVLVLMATSSRMQVLSLQGLGGAYGDSMVEYRPEGKGNSSSRSPEVTEVFQINPPDSSGKVKQRYRFDLIKKAARAMALASKVSVRLDRQGVLSLQFMIQLNEGSSRDHSGSTNGKAAGRLSFIDFRFVPLLDEQDDGELTDDGDDANSGSETTSD</sequence>
<comment type="caution">
    <text evidence="7">The sequence shown here is derived from an EMBL/GenBank/DDBJ whole genome shotgun (WGS) entry which is preliminary data.</text>
</comment>
<dbReference type="Gene3D" id="3.70.10.10">
    <property type="match status" value="1"/>
</dbReference>
<reference evidence="7 8" key="1">
    <citation type="submission" date="2015-05" db="EMBL/GenBank/DDBJ databases">
        <title>Distinctive expansion of gene families associated with plant cell wall degradation and secondary metabolism in the genomes of grapevine trunk pathogens.</title>
        <authorList>
            <person name="Lawrence D.P."/>
            <person name="Travadon R."/>
            <person name="Rolshausen P.E."/>
            <person name="Baumgartner K."/>
        </authorList>
    </citation>
    <scope>NUCLEOTIDE SEQUENCE [LARGE SCALE GENOMIC DNA]</scope>
    <source>
        <strain evidence="7">UCRPC4</strain>
    </source>
</reference>
<dbReference type="PRINTS" id="PR01245">
    <property type="entry name" value="RAD1REC1"/>
</dbReference>
<evidence type="ECO:0000256" key="3">
    <source>
        <dbReference type="ARBA" id="ARBA00022763"/>
    </source>
</evidence>
<evidence type="ECO:0000256" key="1">
    <source>
        <dbReference type="ARBA" id="ARBA00004123"/>
    </source>
</evidence>
<dbReference type="GO" id="GO:0006281">
    <property type="term" value="P:DNA repair"/>
    <property type="evidence" value="ECO:0007669"/>
    <property type="project" value="UniProtKB-KW"/>
</dbReference>
<dbReference type="Pfam" id="PF02144">
    <property type="entry name" value="Rad1"/>
    <property type="match status" value="1"/>
</dbReference>
<name>A0A0G2EKX3_PHACM</name>
<keyword evidence="4" id="KW-0234">DNA repair</keyword>
<dbReference type="OrthoDB" id="337581at2759"/>
<evidence type="ECO:0000256" key="2">
    <source>
        <dbReference type="ARBA" id="ARBA00010991"/>
    </source>
</evidence>